<dbReference type="InterPro" id="IPR027417">
    <property type="entry name" value="P-loop_NTPase"/>
</dbReference>
<evidence type="ECO:0000256" key="4">
    <source>
        <dbReference type="ARBA" id="ARBA00019824"/>
    </source>
</evidence>
<protein>
    <recommendedName>
        <fullName evidence="4">Polynucleotide 5'-hydroxyl-kinase GRC3</fullName>
    </recommendedName>
    <alternativeName>
        <fullName evidence="3">Polynucleotide 5'-hydroxyl-kinase grc3</fullName>
    </alternativeName>
</protein>
<dbReference type="Gene3D" id="2.60.120.1030">
    <property type="entry name" value="Clp1, DNA binding domain"/>
    <property type="match status" value="1"/>
</dbReference>
<comment type="function">
    <text evidence="1">Polynucleotide 5'-kinase involved in rRNA processing.</text>
</comment>
<evidence type="ECO:0000313" key="15">
    <source>
        <dbReference type="EnsemblFungi" id="EJT72217"/>
    </source>
</evidence>
<dbReference type="InterPro" id="IPR038239">
    <property type="entry name" value="Clp1_N_sf"/>
</dbReference>
<dbReference type="GO" id="GO:0031124">
    <property type="term" value="P:mRNA 3'-end processing"/>
    <property type="evidence" value="ECO:0007669"/>
    <property type="project" value="UniProtKB-UniRule"/>
</dbReference>
<dbReference type="Gene3D" id="2.40.30.330">
    <property type="entry name" value="Pre-mRNA cleavage complex subunit Clp1, C-terminal domain"/>
    <property type="match status" value="1"/>
</dbReference>
<dbReference type="OrthoDB" id="258143at2759"/>
<gene>
    <name evidence="15" type="primary">20349541</name>
    <name evidence="9" type="synonym">CLP1</name>
    <name evidence="14" type="ORF">GGTG_09083</name>
</gene>
<dbReference type="InterPro" id="IPR028606">
    <property type="entry name" value="Clp1"/>
</dbReference>
<dbReference type="InterPro" id="IPR045116">
    <property type="entry name" value="Clp1/Grc3"/>
</dbReference>
<keyword evidence="8 9" id="KW-0539">Nucleus</keyword>
<evidence type="ECO:0000256" key="6">
    <source>
        <dbReference type="ARBA" id="ARBA00022741"/>
    </source>
</evidence>
<feature type="domain" description="Clp1 N-terminal" evidence="12">
    <location>
        <begin position="22"/>
        <end position="124"/>
    </location>
</feature>
<evidence type="ECO:0000259" key="13">
    <source>
        <dbReference type="Pfam" id="PF16575"/>
    </source>
</evidence>
<evidence type="ECO:0000256" key="2">
    <source>
        <dbReference type="ARBA" id="ARBA00004123"/>
    </source>
</evidence>
<evidence type="ECO:0000256" key="7">
    <source>
        <dbReference type="ARBA" id="ARBA00022840"/>
    </source>
</evidence>
<reference evidence="16" key="1">
    <citation type="submission" date="2010-07" db="EMBL/GenBank/DDBJ databases">
        <title>The genome sequence of Gaeumannomyces graminis var. tritici strain R3-111a-1.</title>
        <authorList>
            <consortium name="The Broad Institute Genome Sequencing Platform"/>
            <person name="Ma L.-J."/>
            <person name="Dead R."/>
            <person name="Young S."/>
            <person name="Zeng Q."/>
            <person name="Koehrsen M."/>
            <person name="Alvarado L."/>
            <person name="Berlin A."/>
            <person name="Chapman S.B."/>
            <person name="Chen Z."/>
            <person name="Freedman E."/>
            <person name="Gellesch M."/>
            <person name="Goldberg J."/>
            <person name="Griggs A."/>
            <person name="Gujja S."/>
            <person name="Heilman E.R."/>
            <person name="Heiman D."/>
            <person name="Hepburn T."/>
            <person name="Howarth C."/>
            <person name="Jen D."/>
            <person name="Larson L."/>
            <person name="Mehta T."/>
            <person name="Neiman D."/>
            <person name="Pearson M."/>
            <person name="Roberts A."/>
            <person name="Saif S."/>
            <person name="Shea T."/>
            <person name="Shenoy N."/>
            <person name="Sisk P."/>
            <person name="Stolte C."/>
            <person name="Sykes S."/>
            <person name="Walk T."/>
            <person name="White J."/>
            <person name="Yandava C."/>
            <person name="Haas B."/>
            <person name="Nusbaum C."/>
            <person name="Birren B."/>
        </authorList>
    </citation>
    <scope>NUCLEOTIDE SEQUENCE [LARGE SCALE GENOMIC DNA]</scope>
    <source>
        <strain evidence="16">R3-111a-1</strain>
    </source>
</reference>
<dbReference type="GO" id="GO:0051731">
    <property type="term" value="F:polynucleotide 5'-hydroxyl-kinase activity"/>
    <property type="evidence" value="ECO:0007669"/>
    <property type="project" value="InterPro"/>
</dbReference>
<dbReference type="GO" id="GO:0005849">
    <property type="term" value="C:mRNA cleavage factor complex"/>
    <property type="evidence" value="ECO:0007669"/>
    <property type="project" value="UniProtKB-UniRule"/>
</dbReference>
<feature type="binding site" evidence="9">
    <location>
        <position position="67"/>
    </location>
    <ligand>
        <name>ATP</name>
        <dbReference type="ChEBI" id="CHEBI:30616"/>
    </ligand>
</feature>
<dbReference type="GeneID" id="20349541"/>
<organism evidence="14">
    <name type="scientific">Gaeumannomyces tritici (strain R3-111a-1)</name>
    <name type="common">Wheat and barley take-all root rot fungus</name>
    <name type="synonym">Gaeumannomyces graminis var. tritici</name>
    <dbReference type="NCBI Taxonomy" id="644352"/>
    <lineage>
        <taxon>Eukaryota</taxon>
        <taxon>Fungi</taxon>
        <taxon>Dikarya</taxon>
        <taxon>Ascomycota</taxon>
        <taxon>Pezizomycotina</taxon>
        <taxon>Sordariomycetes</taxon>
        <taxon>Sordariomycetidae</taxon>
        <taxon>Magnaporthales</taxon>
        <taxon>Magnaporthaceae</taxon>
        <taxon>Gaeumannomyces</taxon>
    </lineage>
</organism>
<evidence type="ECO:0000313" key="16">
    <source>
        <dbReference type="Proteomes" id="UP000006039"/>
    </source>
</evidence>
<evidence type="ECO:0000256" key="10">
    <source>
        <dbReference type="SAM" id="MobiDB-lite"/>
    </source>
</evidence>
<evidence type="ECO:0000256" key="1">
    <source>
        <dbReference type="ARBA" id="ARBA00003798"/>
    </source>
</evidence>
<keyword evidence="6 9" id="KW-0547">Nucleotide-binding</keyword>
<feature type="compositionally biased region" description="Low complexity" evidence="10">
    <location>
        <begin position="126"/>
        <end position="146"/>
    </location>
</feature>
<dbReference type="PANTHER" id="PTHR12755">
    <property type="entry name" value="CLEAVAGE/POLYADENYLATION FACTOR IA SUBUNIT CLP1P"/>
    <property type="match status" value="1"/>
</dbReference>
<dbReference type="Pfam" id="PF16575">
    <property type="entry name" value="CLP1_P"/>
    <property type="match status" value="1"/>
</dbReference>
<dbReference type="STRING" id="644352.J3P6E3"/>
<keyword evidence="7 9" id="KW-0067">ATP-binding</keyword>
<dbReference type="FunCoup" id="J3P6E3">
    <property type="interactions" value="800"/>
</dbReference>
<keyword evidence="16" id="KW-1185">Reference proteome</keyword>
<dbReference type="InterPro" id="IPR038238">
    <property type="entry name" value="Clp1_C_sf"/>
</dbReference>
<dbReference type="HOGENOM" id="CLU_018195_3_1_1"/>
<dbReference type="PANTHER" id="PTHR12755:SF6">
    <property type="entry name" value="POLYRIBONUCLEOTIDE 5'-HYDROXYL-KINASE CLP1"/>
    <property type="match status" value="1"/>
</dbReference>
<dbReference type="Pfam" id="PF06807">
    <property type="entry name" value="Clp1"/>
    <property type="match status" value="1"/>
</dbReference>
<evidence type="ECO:0000256" key="9">
    <source>
        <dbReference type="HAMAP-Rule" id="MF_03035"/>
    </source>
</evidence>
<feature type="domain" description="Clp1 P-loop" evidence="13">
    <location>
        <begin position="155"/>
        <end position="360"/>
    </location>
</feature>
<dbReference type="Pfam" id="PF16573">
    <property type="entry name" value="CLP1_N"/>
    <property type="match status" value="1"/>
</dbReference>
<reference evidence="14" key="2">
    <citation type="submission" date="2010-07" db="EMBL/GenBank/DDBJ databases">
        <authorList>
            <consortium name="The Broad Institute Genome Sequencing Platform"/>
            <consortium name="Broad Institute Genome Sequencing Center for Infectious Disease"/>
            <person name="Ma L.-J."/>
            <person name="Dead R."/>
            <person name="Young S."/>
            <person name="Zeng Q."/>
            <person name="Koehrsen M."/>
            <person name="Alvarado L."/>
            <person name="Berlin A."/>
            <person name="Chapman S.B."/>
            <person name="Chen Z."/>
            <person name="Freedman E."/>
            <person name="Gellesch M."/>
            <person name="Goldberg J."/>
            <person name="Griggs A."/>
            <person name="Gujja S."/>
            <person name="Heilman E.R."/>
            <person name="Heiman D."/>
            <person name="Hepburn T."/>
            <person name="Howarth C."/>
            <person name="Jen D."/>
            <person name="Larson L."/>
            <person name="Mehta T."/>
            <person name="Neiman D."/>
            <person name="Pearson M."/>
            <person name="Roberts A."/>
            <person name="Saif S."/>
            <person name="Shea T."/>
            <person name="Shenoy N."/>
            <person name="Sisk P."/>
            <person name="Stolte C."/>
            <person name="Sykes S."/>
            <person name="Walk T."/>
            <person name="White J."/>
            <person name="Yandava C."/>
            <person name="Haas B."/>
            <person name="Nusbaum C."/>
            <person name="Birren B."/>
        </authorList>
    </citation>
    <scope>NUCLEOTIDE SEQUENCE</scope>
    <source>
        <strain evidence="14">R3-111a-1</strain>
    </source>
</reference>
<dbReference type="GO" id="GO:0005524">
    <property type="term" value="F:ATP binding"/>
    <property type="evidence" value="ECO:0007669"/>
    <property type="project" value="UniProtKB-UniRule"/>
</dbReference>
<dbReference type="HAMAP" id="MF_03035">
    <property type="entry name" value="Clp1"/>
    <property type="match status" value="1"/>
</dbReference>
<dbReference type="InterPro" id="IPR032324">
    <property type="entry name" value="Clp1_N"/>
</dbReference>
<evidence type="ECO:0000256" key="8">
    <source>
        <dbReference type="ARBA" id="ARBA00023242"/>
    </source>
</evidence>
<reference evidence="15" key="4">
    <citation type="journal article" date="2015" name="G3 (Bethesda)">
        <title>Genome sequences of three phytopathogenic species of the Magnaporthaceae family of fungi.</title>
        <authorList>
            <person name="Okagaki L.H."/>
            <person name="Nunes C.C."/>
            <person name="Sailsbery J."/>
            <person name="Clay B."/>
            <person name="Brown D."/>
            <person name="John T."/>
            <person name="Oh Y."/>
            <person name="Young N."/>
            <person name="Fitzgerald M."/>
            <person name="Haas B.J."/>
            <person name="Zeng Q."/>
            <person name="Young S."/>
            <person name="Adiconis X."/>
            <person name="Fan L."/>
            <person name="Levin J.Z."/>
            <person name="Mitchell T.K."/>
            <person name="Okubara P.A."/>
            <person name="Farman M.L."/>
            <person name="Kohn L.M."/>
            <person name="Birren B."/>
            <person name="Ma L.-J."/>
            <person name="Dean R.A."/>
        </authorList>
    </citation>
    <scope>NUCLEOTIDE SEQUENCE</scope>
    <source>
        <strain evidence="15">R3-111a-1</strain>
    </source>
</reference>
<feature type="binding site" evidence="9">
    <location>
        <begin position="158"/>
        <end position="163"/>
    </location>
    <ligand>
        <name>ATP</name>
        <dbReference type="ChEBI" id="CHEBI:30616"/>
    </ligand>
</feature>
<feature type="region of interest" description="Disordered" evidence="10">
    <location>
        <begin position="123"/>
        <end position="156"/>
    </location>
</feature>
<evidence type="ECO:0000259" key="12">
    <source>
        <dbReference type="Pfam" id="PF16573"/>
    </source>
</evidence>
<dbReference type="EnsemblFungi" id="EJT72217">
    <property type="protein sequence ID" value="EJT72217"/>
    <property type="gene ID" value="GGTG_09083"/>
</dbReference>
<evidence type="ECO:0000256" key="3">
    <source>
        <dbReference type="ARBA" id="ARBA00018706"/>
    </source>
</evidence>
<evidence type="ECO:0000256" key="5">
    <source>
        <dbReference type="ARBA" id="ARBA00022664"/>
    </source>
</evidence>
<feature type="domain" description="Clp1 C-terminal" evidence="11">
    <location>
        <begin position="367"/>
        <end position="482"/>
    </location>
</feature>
<dbReference type="EMBL" id="GL385399">
    <property type="protein sequence ID" value="EJT72217.1"/>
    <property type="molecule type" value="Genomic_DNA"/>
</dbReference>
<dbReference type="GO" id="GO:0006388">
    <property type="term" value="P:tRNA splicing, via endonucleolytic cleavage and ligation"/>
    <property type="evidence" value="ECO:0007669"/>
    <property type="project" value="TreeGrafter"/>
</dbReference>
<sequence>MSIPGLGQIPTKPAASAVRTYTLQPLWEYRFEVAHGSTATVTLVSGTAERDGTELAAGVPYRLSGAKSKLLSWRGATLTVEGPADDYVAETATPNPATGAAADDPVPCLAHLNLHALLQRQRDAVASSSAGTSSGQKQQQQQQQQQHGPRVLVAGSASSGRTSLVRTLAAWAARAGSQPTVANADPREGVLTLPGTLSAAVFATPMDPASGEGWGSAPSSGPGAVPVKLPLVYHYGRQRAEEDPPLYRALASSLASAVAARAVTDPDVRAAGLLVDSPPWVGGAGVETLAHLVEEFSVNIVVVLGSARLTQELTRRFATEKTSLGEPISVVSLDKSDGVVERDEGFLQQCHEAAIKEYFFGDAGLTLSPSTQQVSFDDVHIYMPVNDGPAGPPVKSAEDGDYKTAATGTLEKLTQPLPELAHWTLAMMNASPGDPPDRIRSATVAGFVYVAAVDKERRRMKILAPVSGRLGDRPLVWGRWPEPHINLLG</sequence>
<dbReference type="InterPro" id="IPR010655">
    <property type="entry name" value="Clp1_C"/>
</dbReference>
<accession>J3P6E3</accession>
<comment type="subunit">
    <text evidence="9">Component of a pre-mRNA cleavage factor complex. Interacts directly with PCF11.</text>
</comment>
<keyword evidence="5 9" id="KW-0507">mRNA processing</keyword>
<dbReference type="VEuPathDB" id="FungiDB:GGTG_09083"/>
<feature type="binding site" evidence="9">
    <location>
        <position position="28"/>
    </location>
    <ligand>
        <name>ATP</name>
        <dbReference type="ChEBI" id="CHEBI:30616"/>
    </ligand>
</feature>
<evidence type="ECO:0000313" key="14">
    <source>
        <dbReference type="EMBL" id="EJT72217.1"/>
    </source>
</evidence>
<dbReference type="AlphaFoldDB" id="J3P6E3"/>
<dbReference type="eggNOG" id="KOG2749">
    <property type="taxonomic scope" value="Eukaryota"/>
</dbReference>
<dbReference type="InterPro" id="IPR032319">
    <property type="entry name" value="CLP1_P"/>
</dbReference>
<reference evidence="15" key="5">
    <citation type="submission" date="2018-04" db="UniProtKB">
        <authorList>
            <consortium name="EnsemblFungi"/>
        </authorList>
    </citation>
    <scope>IDENTIFICATION</scope>
    <source>
        <strain evidence="15">R3-111a-1</strain>
    </source>
</reference>
<comment type="similarity">
    <text evidence="9">Belongs to the Clp1 family. Clp1 subfamily.</text>
</comment>
<dbReference type="Gene3D" id="3.40.50.300">
    <property type="entry name" value="P-loop containing nucleotide triphosphate hydrolases"/>
    <property type="match status" value="1"/>
</dbReference>
<proteinExistence type="inferred from homology"/>
<dbReference type="RefSeq" id="XP_009225191.1">
    <property type="nucleotide sequence ID" value="XM_009226927.1"/>
</dbReference>
<dbReference type="Proteomes" id="UP000006039">
    <property type="component" value="Unassembled WGS sequence"/>
</dbReference>
<comment type="function">
    <text evidence="9">Required for endonucleolytic cleavage during polyadenylation-dependent pre-mRNA 3'-end formation.</text>
</comment>
<name>J3P6E3_GAET3</name>
<comment type="subcellular location">
    <subcellularLocation>
        <location evidence="2 9">Nucleus</location>
    </subcellularLocation>
</comment>
<reference evidence="14" key="3">
    <citation type="submission" date="2010-09" db="EMBL/GenBank/DDBJ databases">
        <title>Annotation of Gaeumannomyces graminis var. tritici R3-111a-1.</title>
        <authorList>
            <consortium name="The Broad Institute Genome Sequencing Platform"/>
            <person name="Ma L.-J."/>
            <person name="Dead R."/>
            <person name="Young S.K."/>
            <person name="Zeng Q."/>
            <person name="Gargeya S."/>
            <person name="Fitzgerald M."/>
            <person name="Haas B."/>
            <person name="Abouelleil A."/>
            <person name="Alvarado L."/>
            <person name="Arachchi H.M."/>
            <person name="Berlin A."/>
            <person name="Brown A."/>
            <person name="Chapman S.B."/>
            <person name="Chen Z."/>
            <person name="Dunbar C."/>
            <person name="Freedman E."/>
            <person name="Gearin G."/>
            <person name="Gellesch M."/>
            <person name="Goldberg J."/>
            <person name="Griggs A."/>
            <person name="Gujja S."/>
            <person name="Heiman D."/>
            <person name="Howarth C."/>
            <person name="Larson L."/>
            <person name="Lui A."/>
            <person name="MacDonald P.J.P."/>
            <person name="Mehta T."/>
            <person name="Montmayeur A."/>
            <person name="Murphy C."/>
            <person name="Neiman D."/>
            <person name="Pearson M."/>
            <person name="Priest M."/>
            <person name="Roberts A."/>
            <person name="Saif S."/>
            <person name="Shea T."/>
            <person name="Shenoy N."/>
            <person name="Sisk P."/>
            <person name="Stolte C."/>
            <person name="Sykes S."/>
            <person name="Yandava C."/>
            <person name="Wortman J."/>
            <person name="Nusbaum C."/>
            <person name="Birren B."/>
        </authorList>
    </citation>
    <scope>NUCLEOTIDE SEQUENCE</scope>
    <source>
        <strain evidence="14">R3-111a-1</strain>
    </source>
</reference>
<evidence type="ECO:0000259" key="11">
    <source>
        <dbReference type="Pfam" id="PF06807"/>
    </source>
</evidence>